<name>A0A8J3T130_9ACTN</name>
<proteinExistence type="predicted"/>
<dbReference type="Proteomes" id="UP000634476">
    <property type="component" value="Unassembled WGS sequence"/>
</dbReference>
<evidence type="ECO:0000256" key="1">
    <source>
        <dbReference type="SAM" id="MobiDB-lite"/>
    </source>
</evidence>
<evidence type="ECO:0000313" key="3">
    <source>
        <dbReference type="Proteomes" id="UP000634476"/>
    </source>
</evidence>
<feature type="region of interest" description="Disordered" evidence="1">
    <location>
        <begin position="71"/>
        <end position="111"/>
    </location>
</feature>
<feature type="compositionally biased region" description="Low complexity" evidence="1">
    <location>
        <begin position="39"/>
        <end position="56"/>
    </location>
</feature>
<keyword evidence="3" id="KW-1185">Reference proteome</keyword>
<organism evidence="2 3">
    <name type="scientific">Planobispora takensis</name>
    <dbReference type="NCBI Taxonomy" id="1367882"/>
    <lineage>
        <taxon>Bacteria</taxon>
        <taxon>Bacillati</taxon>
        <taxon>Actinomycetota</taxon>
        <taxon>Actinomycetes</taxon>
        <taxon>Streptosporangiales</taxon>
        <taxon>Streptosporangiaceae</taxon>
        <taxon>Planobispora</taxon>
    </lineage>
</organism>
<protein>
    <submittedName>
        <fullName evidence="2">Uncharacterized protein</fullName>
    </submittedName>
</protein>
<dbReference type="EMBL" id="BOOK01000041">
    <property type="protein sequence ID" value="GII03793.1"/>
    <property type="molecule type" value="Genomic_DNA"/>
</dbReference>
<reference evidence="2" key="1">
    <citation type="submission" date="2021-01" db="EMBL/GenBank/DDBJ databases">
        <title>Whole genome shotgun sequence of Planobispora takensis NBRC 109077.</title>
        <authorList>
            <person name="Komaki H."/>
            <person name="Tamura T."/>
        </authorList>
    </citation>
    <scope>NUCLEOTIDE SEQUENCE</scope>
    <source>
        <strain evidence="2">NBRC 109077</strain>
    </source>
</reference>
<feature type="region of interest" description="Disordered" evidence="1">
    <location>
        <begin position="23"/>
        <end position="56"/>
    </location>
</feature>
<dbReference type="AlphaFoldDB" id="A0A8J3T130"/>
<accession>A0A8J3T130</accession>
<comment type="caution">
    <text evidence="2">The sequence shown here is derived from an EMBL/GenBank/DDBJ whole genome shotgun (WGS) entry which is preliminary data.</text>
</comment>
<gene>
    <name evidence="2" type="ORF">Pta02_58010</name>
</gene>
<sequence length="111" mass="11732">MGSRSWLESRYSVMVEAHPCLPGHVRAPLTERPGGSAVPSSGTRRGPGGTTARPTIPIDSYVTFYGTLSEFIGQSSSGGKRKGSRSGGRAHTPGRRTTAAASQYMEMCGWS</sequence>
<evidence type="ECO:0000313" key="2">
    <source>
        <dbReference type="EMBL" id="GII03793.1"/>
    </source>
</evidence>